<accession>A0AAX1Q8B4</accession>
<comment type="caution">
    <text evidence="1">The sequence shown here is derived from an EMBL/GenBank/DDBJ whole genome shotgun (WGS) entry which is preliminary data.</text>
</comment>
<protein>
    <recommendedName>
        <fullName evidence="3">SMI1/KNR4 family protein</fullName>
    </recommendedName>
</protein>
<dbReference type="SUPFAM" id="SSF160631">
    <property type="entry name" value="SMI1/KNR4-like"/>
    <property type="match status" value="1"/>
</dbReference>
<evidence type="ECO:0008006" key="3">
    <source>
        <dbReference type="Google" id="ProtNLM"/>
    </source>
</evidence>
<dbReference type="AlphaFoldDB" id="A0AAX1Q8B4"/>
<evidence type="ECO:0000313" key="1">
    <source>
        <dbReference type="EMBL" id="RAS76920.1"/>
    </source>
</evidence>
<dbReference type="EMBL" id="LVYK01000025">
    <property type="protein sequence ID" value="RAS76920.1"/>
    <property type="molecule type" value="Genomic_DNA"/>
</dbReference>
<dbReference type="Proteomes" id="UP000250174">
    <property type="component" value="Unassembled WGS sequence"/>
</dbReference>
<name>A0AAX1Q8B4_9BACI</name>
<organism evidence="1 2">
    <name type="scientific">Priestia endophytica</name>
    <dbReference type="NCBI Taxonomy" id="135735"/>
    <lineage>
        <taxon>Bacteria</taxon>
        <taxon>Bacillati</taxon>
        <taxon>Bacillota</taxon>
        <taxon>Bacilli</taxon>
        <taxon>Bacillales</taxon>
        <taxon>Bacillaceae</taxon>
        <taxon>Priestia</taxon>
    </lineage>
</organism>
<proteinExistence type="predicted"/>
<gene>
    <name evidence="1" type="ORF">A3864_12380</name>
</gene>
<reference evidence="1 2" key="1">
    <citation type="submission" date="2016-03" db="EMBL/GenBank/DDBJ databases">
        <title>Comparison of Bacillus endophyticus and B. anthracis characteristics using whole genome sequence analysis and microbiological techniques.</title>
        <authorList>
            <person name="Lekota K.E."/>
            <person name="Mafofo J."/>
            <person name="Rees J."/>
            <person name="Muchadeyi F.C."/>
            <person name="Madoroba E."/>
            <person name="Van Heerden H."/>
        </authorList>
    </citation>
    <scope>NUCLEOTIDE SEQUENCE [LARGE SCALE GENOMIC DNA]</scope>
    <source>
        <strain evidence="1 2">3631_10C</strain>
    </source>
</reference>
<evidence type="ECO:0000313" key="2">
    <source>
        <dbReference type="Proteomes" id="UP000250174"/>
    </source>
</evidence>
<sequence length="122" mass="14706">MTMSLRIGKIDGFTYPKSFLKTIELNLIDFDLWYLMDEAQVLQKMEGLQKRYPKRQLIPFARRDDNDDLSCFEVGKGERVYIIHDFSSEGYEQRREYEDFWQWLEAAVGEMIEYNKEELRGE</sequence>
<dbReference type="InterPro" id="IPR037883">
    <property type="entry name" value="Knr4/Smi1-like_sf"/>
</dbReference>